<dbReference type="InterPro" id="IPR058610">
    <property type="entry name" value="WIT1_2_N"/>
</dbReference>
<sequence length="174" mass="19279">MENCAIDKSMAESGEVPMRTEAHPVENTLDATMGTENSYILAIATGKALKLYLLSGILDSEVREVESFMENIQSELGKMIRPQSYQPMSRLQMRMQTQKGRQLKNKEMSRGYLYLYDLPEYGMKIKAILAFFFSTTTPFGIVVGNGLSNVYSESNPTALMVVGILNASSAGLLN</sequence>
<dbReference type="Pfam" id="PF26581">
    <property type="entry name" value="WIT1_2_N"/>
    <property type="match status" value="1"/>
</dbReference>
<dbReference type="AlphaFoldDB" id="A0A5N5LRX8"/>
<organism evidence="2 3">
    <name type="scientific">Salix brachista</name>
    <dbReference type="NCBI Taxonomy" id="2182728"/>
    <lineage>
        <taxon>Eukaryota</taxon>
        <taxon>Viridiplantae</taxon>
        <taxon>Streptophyta</taxon>
        <taxon>Embryophyta</taxon>
        <taxon>Tracheophyta</taxon>
        <taxon>Spermatophyta</taxon>
        <taxon>Magnoliopsida</taxon>
        <taxon>eudicotyledons</taxon>
        <taxon>Gunneridae</taxon>
        <taxon>Pentapetalae</taxon>
        <taxon>rosids</taxon>
        <taxon>fabids</taxon>
        <taxon>Malpighiales</taxon>
        <taxon>Salicaceae</taxon>
        <taxon>Saliceae</taxon>
        <taxon>Salix</taxon>
    </lineage>
</organism>
<dbReference type="EMBL" id="VDCV01000008">
    <property type="protein sequence ID" value="KAB5544706.1"/>
    <property type="molecule type" value="Genomic_DNA"/>
</dbReference>
<keyword evidence="3" id="KW-1185">Reference proteome</keyword>
<gene>
    <name evidence="2" type="ORF">DKX38_012818</name>
</gene>
<accession>A0A5N5LRX8</accession>
<comment type="caution">
    <text evidence="2">The sequence shown here is derived from an EMBL/GenBank/DDBJ whole genome shotgun (WGS) entry which is preliminary data.</text>
</comment>
<evidence type="ECO:0000313" key="2">
    <source>
        <dbReference type="EMBL" id="KAB5544706.1"/>
    </source>
</evidence>
<proteinExistence type="predicted"/>
<reference evidence="3" key="1">
    <citation type="journal article" date="2019" name="Gigascience">
        <title>De novo genome assembly of the endangered Acer yangbiense, a plant species with extremely small populations endemic to Yunnan Province, China.</title>
        <authorList>
            <person name="Yang J."/>
            <person name="Wariss H.M."/>
            <person name="Tao L."/>
            <person name="Zhang R."/>
            <person name="Yun Q."/>
            <person name="Hollingsworth P."/>
            <person name="Dao Z."/>
            <person name="Luo G."/>
            <person name="Guo H."/>
            <person name="Ma Y."/>
            <person name="Sun W."/>
        </authorList>
    </citation>
    <scope>NUCLEOTIDE SEQUENCE [LARGE SCALE GENOMIC DNA]</scope>
    <source>
        <strain evidence="3">cv. br00</strain>
    </source>
</reference>
<protein>
    <recommendedName>
        <fullName evidence="1">WIT1/2 N-terminal helical bundle domain-containing protein</fullName>
    </recommendedName>
</protein>
<dbReference type="Proteomes" id="UP000326939">
    <property type="component" value="Chromosome 8"/>
</dbReference>
<evidence type="ECO:0000313" key="3">
    <source>
        <dbReference type="Proteomes" id="UP000326939"/>
    </source>
</evidence>
<feature type="domain" description="WIT1/2 N-terminal helical bundle" evidence="1">
    <location>
        <begin position="27"/>
        <end position="79"/>
    </location>
</feature>
<evidence type="ECO:0000259" key="1">
    <source>
        <dbReference type="Pfam" id="PF26581"/>
    </source>
</evidence>
<name>A0A5N5LRX8_9ROSI</name>